<evidence type="ECO:0000256" key="1">
    <source>
        <dbReference type="PROSITE-ProRule" id="PRU00047"/>
    </source>
</evidence>
<feature type="compositionally biased region" description="Polar residues" evidence="2">
    <location>
        <begin position="85"/>
        <end position="95"/>
    </location>
</feature>
<dbReference type="GO" id="GO:0003676">
    <property type="term" value="F:nucleic acid binding"/>
    <property type="evidence" value="ECO:0007669"/>
    <property type="project" value="InterPro"/>
</dbReference>
<comment type="caution">
    <text evidence="4">The sequence shown here is derived from an EMBL/GenBank/DDBJ whole genome shotgun (WGS) entry which is preliminary data.</text>
</comment>
<feature type="compositionally biased region" description="Basic and acidic residues" evidence="2">
    <location>
        <begin position="23"/>
        <end position="36"/>
    </location>
</feature>
<proteinExistence type="predicted"/>
<dbReference type="InterPro" id="IPR001878">
    <property type="entry name" value="Znf_CCHC"/>
</dbReference>
<evidence type="ECO:0000259" key="3">
    <source>
        <dbReference type="PROSITE" id="PS50158"/>
    </source>
</evidence>
<feature type="region of interest" description="Disordered" evidence="2">
    <location>
        <begin position="1"/>
        <end position="47"/>
    </location>
</feature>
<evidence type="ECO:0000313" key="4">
    <source>
        <dbReference type="EMBL" id="KAH9522733.1"/>
    </source>
</evidence>
<sequence>MSENEGPVVTDSAGTIQDDMMDGDNKQYSRYNDRRGGGGGGGFSRNNGSRCYNCGQFGHLSYDCRKPQMSGGGGGGGGNGMMSFRSRNNQQKLLM</sequence>
<dbReference type="Gene3D" id="4.10.60.10">
    <property type="entry name" value="Zinc finger, CCHC-type"/>
    <property type="match status" value="1"/>
</dbReference>
<organism evidence="4 5">
    <name type="scientific">Dermatophagoides farinae</name>
    <name type="common">American house dust mite</name>
    <dbReference type="NCBI Taxonomy" id="6954"/>
    <lineage>
        <taxon>Eukaryota</taxon>
        <taxon>Metazoa</taxon>
        <taxon>Ecdysozoa</taxon>
        <taxon>Arthropoda</taxon>
        <taxon>Chelicerata</taxon>
        <taxon>Arachnida</taxon>
        <taxon>Acari</taxon>
        <taxon>Acariformes</taxon>
        <taxon>Sarcoptiformes</taxon>
        <taxon>Astigmata</taxon>
        <taxon>Psoroptidia</taxon>
        <taxon>Analgoidea</taxon>
        <taxon>Pyroglyphidae</taxon>
        <taxon>Dermatophagoidinae</taxon>
        <taxon>Dermatophagoides</taxon>
    </lineage>
</organism>
<evidence type="ECO:0000256" key="2">
    <source>
        <dbReference type="SAM" id="MobiDB-lite"/>
    </source>
</evidence>
<dbReference type="AlphaFoldDB" id="A0A922I7I1"/>
<reference evidence="4" key="2">
    <citation type="journal article" date="2022" name="Res Sq">
        <title>Comparative Genomics Reveals Insights into the Divergent Evolution of Astigmatic Mites and Household Pest Adaptations.</title>
        <authorList>
            <person name="Xiong Q."/>
            <person name="Wan A.T.-Y."/>
            <person name="Liu X.-Y."/>
            <person name="Fung C.S.-H."/>
            <person name="Xiao X."/>
            <person name="Malainual N."/>
            <person name="Hou J."/>
            <person name="Wang L."/>
            <person name="Wang M."/>
            <person name="Yang K."/>
            <person name="Cui Y."/>
            <person name="Leung E."/>
            <person name="Nong W."/>
            <person name="Shin S.-K."/>
            <person name="Au S."/>
            <person name="Jeong K.Y."/>
            <person name="Chew F.T."/>
            <person name="Hui J."/>
            <person name="Leung T.F."/>
            <person name="Tungtrongchitr A."/>
            <person name="Zhong N."/>
            <person name="Liu Z."/>
            <person name="Tsui S."/>
        </authorList>
    </citation>
    <scope>NUCLEOTIDE SEQUENCE</scope>
    <source>
        <strain evidence="4">Derf</strain>
        <tissue evidence="4">Whole organism</tissue>
    </source>
</reference>
<dbReference type="InterPro" id="IPR036875">
    <property type="entry name" value="Znf_CCHC_sf"/>
</dbReference>
<keyword evidence="1" id="KW-0479">Metal-binding</keyword>
<dbReference type="GO" id="GO:0008270">
    <property type="term" value="F:zinc ion binding"/>
    <property type="evidence" value="ECO:0007669"/>
    <property type="project" value="UniProtKB-KW"/>
</dbReference>
<keyword evidence="5" id="KW-1185">Reference proteome</keyword>
<gene>
    <name evidence="4" type="ORF">DERF_006295</name>
</gene>
<dbReference type="EMBL" id="ASGP02000002">
    <property type="protein sequence ID" value="KAH9522733.1"/>
    <property type="molecule type" value="Genomic_DNA"/>
</dbReference>
<feature type="domain" description="CCHC-type" evidence="3">
    <location>
        <begin position="50"/>
        <end position="66"/>
    </location>
</feature>
<reference evidence="4" key="1">
    <citation type="submission" date="2013-05" db="EMBL/GenBank/DDBJ databases">
        <authorList>
            <person name="Yim A.K.Y."/>
            <person name="Chan T.F."/>
            <person name="Ji K.M."/>
            <person name="Liu X.Y."/>
            <person name="Zhou J.W."/>
            <person name="Li R.Q."/>
            <person name="Yang K.Y."/>
            <person name="Li J."/>
            <person name="Li M."/>
            <person name="Law P.T.W."/>
            <person name="Wu Y.L."/>
            <person name="Cai Z.L."/>
            <person name="Qin H."/>
            <person name="Bao Y."/>
            <person name="Leung R.K.K."/>
            <person name="Ng P.K.S."/>
            <person name="Zou J."/>
            <person name="Zhong X.J."/>
            <person name="Ran P.X."/>
            <person name="Zhong N.S."/>
            <person name="Liu Z.G."/>
            <person name="Tsui S.K.W."/>
        </authorList>
    </citation>
    <scope>NUCLEOTIDE SEQUENCE</scope>
    <source>
        <strain evidence="4">Derf</strain>
        <tissue evidence="4">Whole organism</tissue>
    </source>
</reference>
<dbReference type="SMART" id="SM00343">
    <property type="entry name" value="ZnF_C2HC"/>
    <property type="match status" value="1"/>
</dbReference>
<feature type="region of interest" description="Disordered" evidence="2">
    <location>
        <begin position="69"/>
        <end position="95"/>
    </location>
</feature>
<name>A0A922I7I1_DERFA</name>
<keyword evidence="1" id="KW-0863">Zinc-finger</keyword>
<protein>
    <recommendedName>
        <fullName evidence="3">CCHC-type domain-containing protein</fullName>
    </recommendedName>
</protein>
<dbReference type="SUPFAM" id="SSF57756">
    <property type="entry name" value="Retrovirus zinc finger-like domains"/>
    <property type="match status" value="1"/>
</dbReference>
<dbReference type="Pfam" id="PF00098">
    <property type="entry name" value="zf-CCHC"/>
    <property type="match status" value="1"/>
</dbReference>
<dbReference type="Proteomes" id="UP000790347">
    <property type="component" value="Unassembled WGS sequence"/>
</dbReference>
<feature type="compositionally biased region" description="Gly residues" evidence="2">
    <location>
        <begin position="70"/>
        <end position="80"/>
    </location>
</feature>
<dbReference type="PROSITE" id="PS50158">
    <property type="entry name" value="ZF_CCHC"/>
    <property type="match status" value="1"/>
</dbReference>
<keyword evidence="1" id="KW-0862">Zinc</keyword>
<evidence type="ECO:0000313" key="5">
    <source>
        <dbReference type="Proteomes" id="UP000790347"/>
    </source>
</evidence>
<accession>A0A922I7I1</accession>